<feature type="region of interest" description="Disordered" evidence="1">
    <location>
        <begin position="1"/>
        <end position="111"/>
    </location>
</feature>
<feature type="compositionally biased region" description="Pro residues" evidence="1">
    <location>
        <begin position="351"/>
        <end position="360"/>
    </location>
</feature>
<feature type="compositionally biased region" description="Low complexity" evidence="1">
    <location>
        <begin position="55"/>
        <end position="69"/>
    </location>
</feature>
<evidence type="ECO:0000256" key="1">
    <source>
        <dbReference type="SAM" id="MobiDB-lite"/>
    </source>
</evidence>
<evidence type="ECO:0000313" key="3">
    <source>
        <dbReference type="Proteomes" id="UP000601435"/>
    </source>
</evidence>
<feature type="compositionally biased region" description="Polar residues" evidence="1">
    <location>
        <begin position="140"/>
        <end position="149"/>
    </location>
</feature>
<sequence>MAAYSARVVYGSASSGGPRKFQQDVHRKRGSSGPAGRRPAEERQRTEKPAGGDRAGASASGGVVRPGSRTVHEARHGDSQPVPVPLSRIHAALERRHLERAAKPRRQEEQGVQVFKHCEEPFHEGFDDHQLRPVSGAGSPPSQAQPTQTWEDRPERVRPRTSSSNCASDDRTELPPRPSTPCMNRGLVHTEEPPEAYRQLAFRCSTGASTAAHDAGQVGSLLNNFAESFLEAWKRCPPRIWISGFSHAPAGKFLERTGIVASGRRIRALQVGMKAPGEAPRQVRPPALIVKQPACEGDGDVSTIKGWWEQQRRHRVQHDGRWHRGGAERSDLHVTWAVSGAQTGEPASPALSPPPEPQAPTPEQTNHWLQGMECSAEPEASTEQPSASLQYRVVSPARGSDEDGSAQCMRPRSPTPTKMLAWGEEQDSTPSGGPSSRPLYGSPASDEDDPFGRGDHSDGLINRLIEACQMDDVRRAFGIYERLRRMEVPLYEGVYKLIIECCTRTHQLGHGIQFYETLKSSGQRVSSRLLIVLIEACAREQHSDKVYALWQDSCPRGDEIDASQREVLLVTLASLVRTMSPDLALEILRDTLQRYRTAVAWLVESQTQVKDLLQLVVSAASEAQLDRAGQLGHGLLASYRGLEDLLQWLLEEADRQMLAVPCKNPALGSESPTSIATRPPSGRAGTGFAVEDEMLLMEDVDLDLELAAM</sequence>
<dbReference type="InterPro" id="IPR011990">
    <property type="entry name" value="TPR-like_helical_dom_sf"/>
</dbReference>
<accession>A0A812LF95</accession>
<protein>
    <submittedName>
        <fullName evidence="2">Uncharacterized protein</fullName>
    </submittedName>
</protein>
<dbReference type="Proteomes" id="UP000601435">
    <property type="component" value="Unassembled WGS sequence"/>
</dbReference>
<keyword evidence="3" id="KW-1185">Reference proteome</keyword>
<organism evidence="2 3">
    <name type="scientific">Symbiodinium necroappetens</name>
    <dbReference type="NCBI Taxonomy" id="1628268"/>
    <lineage>
        <taxon>Eukaryota</taxon>
        <taxon>Sar</taxon>
        <taxon>Alveolata</taxon>
        <taxon>Dinophyceae</taxon>
        <taxon>Suessiales</taxon>
        <taxon>Symbiodiniaceae</taxon>
        <taxon>Symbiodinium</taxon>
    </lineage>
</organism>
<comment type="caution">
    <text evidence="2">The sequence shown here is derived from an EMBL/GenBank/DDBJ whole genome shotgun (WGS) entry which is preliminary data.</text>
</comment>
<name>A0A812LF95_9DINO</name>
<reference evidence="2" key="1">
    <citation type="submission" date="2021-02" db="EMBL/GenBank/DDBJ databases">
        <authorList>
            <person name="Dougan E. K."/>
            <person name="Rhodes N."/>
            <person name="Thang M."/>
            <person name="Chan C."/>
        </authorList>
    </citation>
    <scope>NUCLEOTIDE SEQUENCE</scope>
</reference>
<feature type="compositionally biased region" description="Basic and acidic residues" evidence="1">
    <location>
        <begin position="91"/>
        <end position="109"/>
    </location>
</feature>
<gene>
    <name evidence="2" type="ORF">SNEC2469_LOCUS4323</name>
</gene>
<dbReference type="AlphaFoldDB" id="A0A812LF95"/>
<feature type="region of interest" description="Disordered" evidence="1">
    <location>
        <begin position="125"/>
        <end position="185"/>
    </location>
</feature>
<proteinExistence type="predicted"/>
<dbReference type="Gene3D" id="1.25.40.10">
    <property type="entry name" value="Tetratricopeptide repeat domain"/>
    <property type="match status" value="1"/>
</dbReference>
<feature type="compositionally biased region" description="Basic and acidic residues" evidence="1">
    <location>
        <begin position="38"/>
        <end position="51"/>
    </location>
</feature>
<feature type="region of interest" description="Disordered" evidence="1">
    <location>
        <begin position="342"/>
        <end position="365"/>
    </location>
</feature>
<dbReference type="EMBL" id="CAJNJA010008820">
    <property type="protein sequence ID" value="CAE7240733.1"/>
    <property type="molecule type" value="Genomic_DNA"/>
</dbReference>
<evidence type="ECO:0000313" key="2">
    <source>
        <dbReference type="EMBL" id="CAE7240733.1"/>
    </source>
</evidence>
<dbReference type="OrthoDB" id="438316at2759"/>
<feature type="region of interest" description="Disordered" evidence="1">
    <location>
        <begin position="396"/>
        <end position="456"/>
    </location>
</feature>